<dbReference type="GO" id="GO:0006749">
    <property type="term" value="P:glutathione metabolic process"/>
    <property type="evidence" value="ECO:0007669"/>
    <property type="project" value="TreeGrafter"/>
</dbReference>
<dbReference type="Pfam" id="PF13409">
    <property type="entry name" value="GST_N_2"/>
    <property type="match status" value="1"/>
</dbReference>
<dbReference type="Gene3D" id="3.40.30.110">
    <property type="match status" value="2"/>
</dbReference>
<proteinExistence type="predicted"/>
<reference evidence="2" key="1">
    <citation type="journal article" date="2020" name="Stud. Mycol.">
        <title>101 Dothideomycetes genomes: a test case for predicting lifestyles and emergence of pathogens.</title>
        <authorList>
            <person name="Haridas S."/>
            <person name="Albert R."/>
            <person name="Binder M."/>
            <person name="Bloem J."/>
            <person name="Labutti K."/>
            <person name="Salamov A."/>
            <person name="Andreopoulos B."/>
            <person name="Baker S."/>
            <person name="Barry K."/>
            <person name="Bills G."/>
            <person name="Bluhm B."/>
            <person name="Cannon C."/>
            <person name="Castanera R."/>
            <person name="Culley D."/>
            <person name="Daum C."/>
            <person name="Ezra D."/>
            <person name="Gonzalez J."/>
            <person name="Henrissat B."/>
            <person name="Kuo A."/>
            <person name="Liang C."/>
            <person name="Lipzen A."/>
            <person name="Lutzoni F."/>
            <person name="Magnuson J."/>
            <person name="Mondo S."/>
            <person name="Nolan M."/>
            <person name="Ohm R."/>
            <person name="Pangilinan J."/>
            <person name="Park H.-J."/>
            <person name="Ramirez L."/>
            <person name="Alfaro M."/>
            <person name="Sun H."/>
            <person name="Tritt A."/>
            <person name="Yoshinaga Y."/>
            <person name="Zwiers L.-H."/>
            <person name="Turgeon B."/>
            <person name="Goodwin S."/>
            <person name="Spatafora J."/>
            <person name="Crous P."/>
            <person name="Grigoriev I."/>
        </authorList>
    </citation>
    <scope>NUCLEOTIDE SEQUENCE</scope>
    <source>
        <strain evidence="2">CBS 175.79</strain>
    </source>
</reference>
<keyword evidence="3" id="KW-1185">Reference proteome</keyword>
<dbReference type="PANTHER" id="PTHR42673">
    <property type="entry name" value="MALEYLACETOACETATE ISOMERASE"/>
    <property type="match status" value="1"/>
</dbReference>
<dbReference type="EMBL" id="ML978066">
    <property type="protein sequence ID" value="KAF2021604.1"/>
    <property type="molecule type" value="Genomic_DNA"/>
</dbReference>
<dbReference type="Gene3D" id="3.40.30.10">
    <property type="entry name" value="Glutaredoxin"/>
    <property type="match status" value="1"/>
</dbReference>
<name>A0A6A5YAJ0_9PLEO</name>
<organism evidence="2 3">
    <name type="scientific">Aaosphaeria arxii CBS 175.79</name>
    <dbReference type="NCBI Taxonomy" id="1450172"/>
    <lineage>
        <taxon>Eukaryota</taxon>
        <taxon>Fungi</taxon>
        <taxon>Dikarya</taxon>
        <taxon>Ascomycota</taxon>
        <taxon>Pezizomycotina</taxon>
        <taxon>Dothideomycetes</taxon>
        <taxon>Pleosporomycetidae</taxon>
        <taxon>Pleosporales</taxon>
        <taxon>Pleosporales incertae sedis</taxon>
        <taxon>Aaosphaeria</taxon>
    </lineage>
</organism>
<accession>A0A6A5YAJ0</accession>
<dbReference type="SUPFAM" id="SSF47616">
    <property type="entry name" value="GST C-terminal domain-like"/>
    <property type="match status" value="1"/>
</dbReference>
<dbReference type="GO" id="GO:0016034">
    <property type="term" value="F:maleylacetoacetate isomerase activity"/>
    <property type="evidence" value="ECO:0007669"/>
    <property type="project" value="TreeGrafter"/>
</dbReference>
<dbReference type="PROSITE" id="PS50404">
    <property type="entry name" value="GST_NTER"/>
    <property type="match status" value="1"/>
</dbReference>
<dbReference type="Pfam" id="PF25907">
    <property type="entry name" value="DUF7962"/>
    <property type="match status" value="1"/>
</dbReference>
<dbReference type="InterPro" id="IPR036249">
    <property type="entry name" value="Thioredoxin-like_sf"/>
</dbReference>
<evidence type="ECO:0000313" key="3">
    <source>
        <dbReference type="Proteomes" id="UP000799778"/>
    </source>
</evidence>
<protein>
    <recommendedName>
        <fullName evidence="1">GST N-terminal domain-containing protein</fullName>
    </recommendedName>
</protein>
<dbReference type="CDD" id="cd00570">
    <property type="entry name" value="GST_N_family"/>
    <property type="match status" value="1"/>
</dbReference>
<dbReference type="AlphaFoldDB" id="A0A6A5YAJ0"/>
<dbReference type="GeneID" id="54279625"/>
<dbReference type="InterPro" id="IPR036282">
    <property type="entry name" value="Glutathione-S-Trfase_C_sf"/>
</dbReference>
<dbReference type="SUPFAM" id="SSF52833">
    <property type="entry name" value="Thioredoxin-like"/>
    <property type="match status" value="2"/>
</dbReference>
<dbReference type="InterPro" id="IPR004045">
    <property type="entry name" value="Glutathione_S-Trfase_N"/>
</dbReference>
<sequence length="573" mass="65082">MGNTDKPILFHYAASIFSHRVLWYLWLRNIDYDECIQPPYMPRPDLSLLGVAYRRIPVMAIGRDVYCDSRLIIDTLESIYPGGALSVKTPSEEGTRRLLQNYTIDGGIFANAVKCIPYWMPGGLLQDSKFLDDRASLMGGMRMTSGLMEKGRGQGLQHLRQAFDIMENTFLKDGRRWILGDRGPTVADIDAIWPFEWLILDTAMTDSLRGGGISEEAFPRTFAWVKRFMNAVSEAKKKSAIAQRLNGKQVEERLQMSTTRTPVKAGIVENDALGLQENDEVEVSPSDYGQSHKDRGRLVALTTSEVVIRNSKGYQVHFPRWNFQISRVIPPQVKSPVPLAEGKKIPPMKLFYHHASPYTRKVFMLALEYGLESHITLHKVVVCPIPYPGWSDNNEEVAAFNPLAKIPCLVTADVPDGIFDSRVICEYLDDLIDVKRKKDTRYFQQRALHACADGIMDAAVLIVYEHRIREERGVKLDVWLEGQLLKIQRGLDRLEKAVMEGVLGDPPSGRANMDEVSVLVAIGMLDQMSIAWSERRPKLVEWYNRWRLRRSFQLTPPDKEWRAGVGTKADAKM</sequence>
<dbReference type="RefSeq" id="XP_033389943.1">
    <property type="nucleotide sequence ID" value="XM_033522228.1"/>
</dbReference>
<evidence type="ECO:0000259" key="1">
    <source>
        <dbReference type="PROSITE" id="PS50404"/>
    </source>
</evidence>
<dbReference type="Gene3D" id="1.20.1050.10">
    <property type="match status" value="1"/>
</dbReference>
<dbReference type="GO" id="GO:0004364">
    <property type="term" value="F:glutathione transferase activity"/>
    <property type="evidence" value="ECO:0007669"/>
    <property type="project" value="TreeGrafter"/>
</dbReference>
<evidence type="ECO:0000313" key="2">
    <source>
        <dbReference type="EMBL" id="KAF2021604.1"/>
    </source>
</evidence>
<dbReference type="CDD" id="cd03205">
    <property type="entry name" value="GST_C_6"/>
    <property type="match status" value="1"/>
</dbReference>
<dbReference type="PANTHER" id="PTHR42673:SF4">
    <property type="entry name" value="MALEYLACETOACETATE ISOMERASE"/>
    <property type="match status" value="1"/>
</dbReference>
<dbReference type="Pfam" id="PF13417">
    <property type="entry name" value="GST_N_3"/>
    <property type="match status" value="1"/>
</dbReference>
<dbReference type="InterPro" id="IPR058268">
    <property type="entry name" value="DUF7962"/>
</dbReference>
<dbReference type="OrthoDB" id="202840at2759"/>
<dbReference type="GO" id="GO:0006559">
    <property type="term" value="P:L-phenylalanine catabolic process"/>
    <property type="evidence" value="ECO:0007669"/>
    <property type="project" value="TreeGrafter"/>
</dbReference>
<gene>
    <name evidence="2" type="ORF">BU24DRAFT_23557</name>
</gene>
<dbReference type="Proteomes" id="UP000799778">
    <property type="component" value="Unassembled WGS sequence"/>
</dbReference>
<feature type="domain" description="GST N-terminal" evidence="1">
    <location>
        <begin position="346"/>
        <end position="436"/>
    </location>
</feature>